<keyword evidence="4" id="KW-1185">Reference proteome</keyword>
<gene>
    <name evidence="2" type="ORF">GPM918_LOCUS31755</name>
    <name evidence="3" type="ORF">SRO942_LOCUS32407</name>
</gene>
<dbReference type="SUPFAM" id="SSF51905">
    <property type="entry name" value="FAD/NAD(P)-binding domain"/>
    <property type="match status" value="1"/>
</dbReference>
<dbReference type="InterPro" id="IPR036188">
    <property type="entry name" value="FAD/NAD-bd_sf"/>
</dbReference>
<dbReference type="Proteomes" id="UP000681722">
    <property type="component" value="Unassembled WGS sequence"/>
</dbReference>
<dbReference type="InterPro" id="IPR002937">
    <property type="entry name" value="Amino_oxidase"/>
</dbReference>
<dbReference type="Pfam" id="PF01593">
    <property type="entry name" value="Amino_oxidase"/>
    <property type="match status" value="1"/>
</dbReference>
<dbReference type="SUPFAM" id="SSF54373">
    <property type="entry name" value="FAD-linked reductases, C-terminal domain"/>
    <property type="match status" value="1"/>
</dbReference>
<dbReference type="OrthoDB" id="5046242at2759"/>
<proteinExistence type="predicted"/>
<dbReference type="EMBL" id="CAJNOQ010015807">
    <property type="protein sequence ID" value="CAF1368902.1"/>
    <property type="molecule type" value="Genomic_DNA"/>
</dbReference>
<evidence type="ECO:0000313" key="3">
    <source>
        <dbReference type="EMBL" id="CAF4253593.1"/>
    </source>
</evidence>
<evidence type="ECO:0000313" key="4">
    <source>
        <dbReference type="Proteomes" id="UP000663829"/>
    </source>
</evidence>
<name>A0A815IWD3_9BILA</name>
<accession>A0A815IWD3</accession>
<sequence>MSARVTAVQLQNGSATVTYGSSFAASSQNTSETFDHVIVATTATAASLLDLRPRHRFVATYNALRQLHYDCASKVGLYFTRQWWRDLGIDGGFSTTDLPTRTTIYFSFPAAPSPATLLASYSWSQDSLVWSAVPNEAAIEIALNDVQRLHSGVNISQYFAGGRSST</sequence>
<protein>
    <recommendedName>
        <fullName evidence="1">Amine oxidase domain-containing protein</fullName>
    </recommendedName>
</protein>
<dbReference type="Gene3D" id="3.90.660.10">
    <property type="match status" value="1"/>
</dbReference>
<organism evidence="2 4">
    <name type="scientific">Didymodactylos carnosus</name>
    <dbReference type="NCBI Taxonomy" id="1234261"/>
    <lineage>
        <taxon>Eukaryota</taxon>
        <taxon>Metazoa</taxon>
        <taxon>Spiralia</taxon>
        <taxon>Gnathifera</taxon>
        <taxon>Rotifera</taxon>
        <taxon>Eurotatoria</taxon>
        <taxon>Bdelloidea</taxon>
        <taxon>Philodinida</taxon>
        <taxon>Philodinidae</taxon>
        <taxon>Didymodactylos</taxon>
    </lineage>
</organism>
<evidence type="ECO:0000313" key="2">
    <source>
        <dbReference type="EMBL" id="CAF1368902.1"/>
    </source>
</evidence>
<comment type="caution">
    <text evidence="2">The sequence shown here is derived from an EMBL/GenBank/DDBJ whole genome shotgun (WGS) entry which is preliminary data.</text>
</comment>
<dbReference type="Proteomes" id="UP000663829">
    <property type="component" value="Unassembled WGS sequence"/>
</dbReference>
<feature type="domain" description="Amine oxidase" evidence="1">
    <location>
        <begin position="2"/>
        <end position="151"/>
    </location>
</feature>
<reference evidence="2" key="1">
    <citation type="submission" date="2021-02" db="EMBL/GenBank/DDBJ databases">
        <authorList>
            <person name="Nowell W R."/>
        </authorList>
    </citation>
    <scope>NUCLEOTIDE SEQUENCE</scope>
</reference>
<dbReference type="GO" id="GO:0016491">
    <property type="term" value="F:oxidoreductase activity"/>
    <property type="evidence" value="ECO:0007669"/>
    <property type="project" value="InterPro"/>
</dbReference>
<evidence type="ECO:0000259" key="1">
    <source>
        <dbReference type="Pfam" id="PF01593"/>
    </source>
</evidence>
<dbReference type="AlphaFoldDB" id="A0A815IWD3"/>
<dbReference type="EMBL" id="CAJOBC010074394">
    <property type="protein sequence ID" value="CAF4253593.1"/>
    <property type="molecule type" value="Genomic_DNA"/>
</dbReference>